<evidence type="ECO:0000313" key="1">
    <source>
        <dbReference type="EMBL" id="WRQ13058.1"/>
    </source>
</evidence>
<proteinExistence type="predicted"/>
<organism evidence="1 2">
    <name type="scientific">Vibrio phage vB_VpM-pA2SJ1</name>
    <dbReference type="NCBI Taxonomy" id="3095964"/>
    <lineage>
        <taxon>Viruses</taxon>
        <taxon>Duplodnaviria</taxon>
        <taxon>Heunggongvirae</taxon>
        <taxon>Uroviricota</taxon>
        <taxon>Caudoviricetes</taxon>
    </lineage>
</organism>
<dbReference type="EMBL" id="OR813779">
    <property type="protein sequence ID" value="WRQ13058.1"/>
    <property type="molecule type" value="Genomic_DNA"/>
</dbReference>
<reference evidence="1" key="1">
    <citation type="submission" date="2023-11" db="EMBL/GenBank/DDBJ databases">
        <title>Complete genome sequence of Vibrio virus vB_VpM-pA2SJ1.</title>
        <authorList>
            <person name="Lim S.J."/>
            <person name="Park S.Y."/>
            <person name="Kim J.H."/>
        </authorList>
    </citation>
    <scope>NUCLEOTIDE SEQUENCE</scope>
</reference>
<dbReference type="Proteomes" id="UP001432163">
    <property type="component" value="Segment"/>
</dbReference>
<sequence>MSMYADIQIEIEDENYHAEVTYWYQPPERGNLSGGYGSAVEPQPEEFEILTLAIHEDDGLTMRDELIEQHHDQIIEQIKQQREE</sequence>
<protein>
    <submittedName>
        <fullName evidence="1">Uncharacterized protein</fullName>
    </submittedName>
</protein>
<evidence type="ECO:0000313" key="2">
    <source>
        <dbReference type="Proteomes" id="UP001432163"/>
    </source>
</evidence>
<name>A0AAX4J5K2_9CAUD</name>
<accession>A0AAX4J5K2</accession>